<dbReference type="Pfam" id="PF14380">
    <property type="entry name" value="WAK_assoc"/>
    <property type="match status" value="3"/>
</dbReference>
<evidence type="ECO:0000313" key="21">
    <source>
        <dbReference type="EMBL" id="KAL2329521.1"/>
    </source>
</evidence>
<dbReference type="Pfam" id="PF13947">
    <property type="entry name" value="GUB_WAK_bind"/>
    <property type="match status" value="2"/>
</dbReference>
<dbReference type="GO" id="GO:0004674">
    <property type="term" value="F:protein serine/threonine kinase activity"/>
    <property type="evidence" value="ECO:0007669"/>
    <property type="project" value="UniProtKB-KW"/>
</dbReference>
<evidence type="ECO:0000256" key="19">
    <source>
        <dbReference type="SAM" id="SignalP"/>
    </source>
</evidence>
<dbReference type="InterPro" id="IPR000719">
    <property type="entry name" value="Prot_kinase_dom"/>
</dbReference>
<dbReference type="AlphaFoldDB" id="A0ABD1M1C1"/>
<evidence type="ECO:0000256" key="5">
    <source>
        <dbReference type="ARBA" id="ARBA00022692"/>
    </source>
</evidence>
<evidence type="ECO:0000256" key="6">
    <source>
        <dbReference type="ARBA" id="ARBA00022729"/>
    </source>
</evidence>
<evidence type="ECO:0000256" key="7">
    <source>
        <dbReference type="ARBA" id="ARBA00022737"/>
    </source>
</evidence>
<dbReference type="InterPro" id="IPR001245">
    <property type="entry name" value="Ser-Thr/Tyr_kinase_cat_dom"/>
</dbReference>
<comment type="caution">
    <text evidence="21">The sequence shown here is derived from an EMBL/GenBank/DDBJ whole genome shotgun (WGS) entry which is preliminary data.</text>
</comment>
<comment type="catalytic activity">
    <reaction evidence="16">
        <text>L-seryl-[protein] + ATP = O-phospho-L-seryl-[protein] + ADP + H(+)</text>
        <dbReference type="Rhea" id="RHEA:17989"/>
        <dbReference type="Rhea" id="RHEA-COMP:9863"/>
        <dbReference type="Rhea" id="RHEA-COMP:11604"/>
        <dbReference type="ChEBI" id="CHEBI:15378"/>
        <dbReference type="ChEBI" id="CHEBI:29999"/>
        <dbReference type="ChEBI" id="CHEBI:30616"/>
        <dbReference type="ChEBI" id="CHEBI:83421"/>
        <dbReference type="ChEBI" id="CHEBI:456216"/>
        <dbReference type="EC" id="2.7.11.1"/>
    </reaction>
</comment>
<dbReference type="FunFam" id="1.10.510.10:FF:000129">
    <property type="entry name" value="cysteine-rich receptor-like protein kinase 10"/>
    <property type="match status" value="1"/>
</dbReference>
<dbReference type="Pfam" id="PF07714">
    <property type="entry name" value="PK_Tyr_Ser-Thr"/>
    <property type="match status" value="1"/>
</dbReference>
<evidence type="ECO:0000256" key="4">
    <source>
        <dbReference type="ARBA" id="ARBA00022679"/>
    </source>
</evidence>
<keyword evidence="6 19" id="KW-0732">Signal</keyword>
<keyword evidence="8 17" id="KW-0547">Nucleotide-binding</keyword>
<dbReference type="Gene3D" id="3.30.200.20">
    <property type="entry name" value="Phosphorylase Kinase, domain 1"/>
    <property type="match status" value="2"/>
</dbReference>
<dbReference type="Pfam" id="PF00069">
    <property type="entry name" value="Pkinase"/>
    <property type="match status" value="2"/>
</dbReference>
<proteinExistence type="predicted"/>
<dbReference type="GO" id="GO:0005524">
    <property type="term" value="F:ATP binding"/>
    <property type="evidence" value="ECO:0007669"/>
    <property type="project" value="UniProtKB-UniRule"/>
</dbReference>
<dbReference type="InterPro" id="IPR032872">
    <property type="entry name" value="WAK_assoc_C"/>
</dbReference>
<feature type="domain" description="Protein kinase" evidence="20">
    <location>
        <begin position="280"/>
        <end position="530"/>
    </location>
</feature>
<dbReference type="EC" id="2.7.11.1" evidence="2"/>
<feature type="binding site" evidence="17">
    <location>
        <position position="308"/>
    </location>
    <ligand>
        <name>ATP</name>
        <dbReference type="ChEBI" id="CHEBI:30616"/>
    </ligand>
</feature>
<evidence type="ECO:0000256" key="17">
    <source>
        <dbReference type="PROSITE-ProRule" id="PRU10141"/>
    </source>
</evidence>
<sequence length="1218" mass="137629">MASLLGHLSRIPILHHLVILLILFQIPPYSSSNDEYKNCTNLISCGNIRNIGFPFWGENRPKECGHPLMQLRCQNEISYINIKNVSYKILEANTDKRILRITRVDYLASLCPTEHVNTNLDTDLFVYGLDYKNITLSYGCGSSNSWPSPINKFPCYALSDYVYPHFGPDPGFCKESVFVPVPSSFFDISDSNEVQKAIVSGFVVRWIVGVEECDKCKTLGGVCGIDWLKNNQTTCYCQYEPCPNFSPDEKVASASVGIESATLEPLQFKLATLKAATNNFSDKNKIGKGGFGEVYKGILLDGRQIAIKRLSKSSTQGIKEFKNEVLVIAKLQHRNLVTFIDSQRSKLLSWYTRYNIIIGIARGILYLHELSRLKVIHRDLKPSNVLLDENMIPKISDFGLARIIEINRDHESTNRIVGTFGYMPPEYAMLGQFSEKSDVFSFGVMTLEIVTGKKNLSSYELLRADGLLNYVWKQWRDQTLIGIQDQSMEEDYSRSEVIKCIQIGLLCVQHDPDARPTMETLDLALNQAKVKLKELIKWWIKFTSYLIGGMLKSSCGDSVQNLRYPFRGGNRGDYCGSENLICEDDVPKITLNAIKYRILHWDDINAILTVSRDGWSNVCVNNYKNITFDKTPFQFDYDHLLNVTIYYDCPSAPTITNPYNTNCGNDEIVYFTLLPLPSSYSGLCKIVVVPISQTYAQDLSASTINEALNDGFGLEWRGDYEECKTCTDSSGECGSDAEKFQCFCKDGPQNVSCPDSVGHESDTLEHLQFKLATLKVATNNFSNENRIGKGGFGEVYKGILFYGRQIAVKRLSKSSTQGENEFKNKVLVIAKLQHRNLVWKQWRDQTLMGIINHSIEENYSEIEVIKCIQIGLLCVQHNLDARPTMGTIISYLNSDLAKLPSPQEPAFFLHGRMNLTTFPQESSSNQSINEVMNLMRMRYKIKRERTSMFETIIIAKTLVEDCSNVMAAALNEDVKMPPYSSSNNDEYKNCTNLISCGNIRNIGFPFWGENRPKECGHPLMQLRCQNEISYINIKNVSYKILEANTDKRILRITRVDYLASLCPTEHVNTNLDTDLFVYGLDYKNITLSYGCGSSNSWPSPINKFPCYALSDYVYPHFGPDPGFCKESVFVPVPSSFFDISDSNEVQKAIVSGFVVRWIVGVEECDKCKTLGGVCGIDWLKNNQTTCYCQYEPCPNFSPDEKAKTPSPDLGAPMLVNQR</sequence>
<dbReference type="FunFam" id="3.30.200.20:FF:000727">
    <property type="entry name" value="Cysteine-rich RLK (RECEPTOR-like protein kinase) 23"/>
    <property type="match status" value="1"/>
</dbReference>
<dbReference type="InterPro" id="IPR011009">
    <property type="entry name" value="Kinase-like_dom_sf"/>
</dbReference>
<evidence type="ECO:0000256" key="10">
    <source>
        <dbReference type="ARBA" id="ARBA00022840"/>
    </source>
</evidence>
<dbReference type="InterPro" id="IPR008271">
    <property type="entry name" value="Ser/Thr_kinase_AS"/>
</dbReference>
<evidence type="ECO:0000256" key="11">
    <source>
        <dbReference type="ARBA" id="ARBA00022989"/>
    </source>
</evidence>
<keyword evidence="3" id="KW-0723">Serine/threonine-protein kinase</keyword>
<protein>
    <recommendedName>
        <fullName evidence="2">non-specific serine/threonine protein kinase</fullName>
        <ecNumber evidence="2">2.7.11.1</ecNumber>
    </recommendedName>
</protein>
<name>A0ABD1M1C1_9FABA</name>
<evidence type="ECO:0000256" key="9">
    <source>
        <dbReference type="ARBA" id="ARBA00022777"/>
    </source>
</evidence>
<keyword evidence="11" id="KW-1133">Transmembrane helix</keyword>
<dbReference type="SMART" id="SM00220">
    <property type="entry name" value="S_TKc"/>
    <property type="match status" value="1"/>
</dbReference>
<keyword evidence="4" id="KW-0808">Transferase</keyword>
<dbReference type="InterPro" id="IPR025287">
    <property type="entry name" value="WAK_GUB"/>
</dbReference>
<evidence type="ECO:0000256" key="1">
    <source>
        <dbReference type="ARBA" id="ARBA00004167"/>
    </source>
</evidence>
<dbReference type="Gene3D" id="1.10.510.10">
    <property type="entry name" value="Transferase(Phosphotransferase) domain 1"/>
    <property type="match status" value="1"/>
</dbReference>
<keyword evidence="5" id="KW-0812">Transmembrane</keyword>
<dbReference type="PROSITE" id="PS50011">
    <property type="entry name" value="PROTEIN_KINASE_DOM"/>
    <property type="match status" value="1"/>
</dbReference>
<evidence type="ECO:0000256" key="15">
    <source>
        <dbReference type="ARBA" id="ARBA00047899"/>
    </source>
</evidence>
<evidence type="ECO:0000256" key="8">
    <source>
        <dbReference type="ARBA" id="ARBA00022741"/>
    </source>
</evidence>
<evidence type="ECO:0000256" key="12">
    <source>
        <dbReference type="ARBA" id="ARBA00023136"/>
    </source>
</evidence>
<dbReference type="PANTHER" id="PTHR27002:SF402">
    <property type="entry name" value="CYSTEINE-RICH RECEPTOR-KINASE-LIKE PROTEIN"/>
    <property type="match status" value="1"/>
</dbReference>
<keyword evidence="10 17" id="KW-0067">ATP-binding</keyword>
<gene>
    <name evidence="21" type="ORF">Fmac_017102</name>
</gene>
<keyword evidence="22" id="KW-1185">Reference proteome</keyword>
<keyword evidence="14" id="KW-0325">Glycoprotein</keyword>
<comment type="subcellular location">
    <subcellularLocation>
        <location evidence="1">Membrane</location>
        <topology evidence="1">Single-pass membrane protein</topology>
    </subcellularLocation>
</comment>
<dbReference type="PANTHER" id="PTHR27002">
    <property type="entry name" value="RECEPTOR-LIKE SERINE/THREONINE-PROTEIN KINASE SD1-8"/>
    <property type="match status" value="1"/>
</dbReference>
<evidence type="ECO:0000256" key="2">
    <source>
        <dbReference type="ARBA" id="ARBA00012513"/>
    </source>
</evidence>
<dbReference type="Proteomes" id="UP001603857">
    <property type="component" value="Unassembled WGS sequence"/>
</dbReference>
<feature type="chain" id="PRO_5044881111" description="non-specific serine/threonine protein kinase" evidence="19">
    <location>
        <begin position="33"/>
        <end position="1218"/>
    </location>
</feature>
<dbReference type="PROSITE" id="PS00108">
    <property type="entry name" value="PROTEIN_KINASE_ST"/>
    <property type="match status" value="1"/>
</dbReference>
<dbReference type="GO" id="GO:0006950">
    <property type="term" value="P:response to stress"/>
    <property type="evidence" value="ECO:0007669"/>
    <property type="project" value="UniProtKB-ARBA"/>
</dbReference>
<feature type="region of interest" description="Disordered" evidence="18">
    <location>
        <begin position="1199"/>
        <end position="1218"/>
    </location>
</feature>
<organism evidence="21 22">
    <name type="scientific">Flemingia macrophylla</name>
    <dbReference type="NCBI Taxonomy" id="520843"/>
    <lineage>
        <taxon>Eukaryota</taxon>
        <taxon>Viridiplantae</taxon>
        <taxon>Streptophyta</taxon>
        <taxon>Embryophyta</taxon>
        <taxon>Tracheophyta</taxon>
        <taxon>Spermatophyta</taxon>
        <taxon>Magnoliopsida</taxon>
        <taxon>eudicotyledons</taxon>
        <taxon>Gunneridae</taxon>
        <taxon>Pentapetalae</taxon>
        <taxon>rosids</taxon>
        <taxon>fabids</taxon>
        <taxon>Fabales</taxon>
        <taxon>Fabaceae</taxon>
        <taxon>Papilionoideae</taxon>
        <taxon>50 kb inversion clade</taxon>
        <taxon>NPAAA clade</taxon>
        <taxon>indigoferoid/millettioid clade</taxon>
        <taxon>Phaseoleae</taxon>
        <taxon>Flemingia</taxon>
    </lineage>
</organism>
<dbReference type="GO" id="GO:0016020">
    <property type="term" value="C:membrane"/>
    <property type="evidence" value="ECO:0007669"/>
    <property type="project" value="UniProtKB-SubCell"/>
</dbReference>
<dbReference type="EMBL" id="JBGMDY010000006">
    <property type="protein sequence ID" value="KAL2329521.1"/>
    <property type="molecule type" value="Genomic_DNA"/>
</dbReference>
<keyword evidence="12" id="KW-0472">Membrane</keyword>
<dbReference type="PROSITE" id="PS00107">
    <property type="entry name" value="PROTEIN_KINASE_ATP"/>
    <property type="match status" value="1"/>
</dbReference>
<evidence type="ECO:0000259" key="20">
    <source>
        <dbReference type="PROSITE" id="PS50011"/>
    </source>
</evidence>
<feature type="signal peptide" evidence="19">
    <location>
        <begin position="1"/>
        <end position="32"/>
    </location>
</feature>
<keyword evidence="13" id="KW-0675">Receptor</keyword>
<keyword evidence="9" id="KW-0418">Kinase</keyword>
<evidence type="ECO:0000256" key="3">
    <source>
        <dbReference type="ARBA" id="ARBA00022527"/>
    </source>
</evidence>
<dbReference type="InterPro" id="IPR017441">
    <property type="entry name" value="Protein_kinase_ATP_BS"/>
</dbReference>
<evidence type="ECO:0000256" key="13">
    <source>
        <dbReference type="ARBA" id="ARBA00023170"/>
    </source>
</evidence>
<keyword evidence="7" id="KW-0677">Repeat</keyword>
<evidence type="ECO:0000256" key="14">
    <source>
        <dbReference type="ARBA" id="ARBA00023180"/>
    </source>
</evidence>
<comment type="catalytic activity">
    <reaction evidence="15">
        <text>L-threonyl-[protein] + ATP = O-phospho-L-threonyl-[protein] + ADP + H(+)</text>
        <dbReference type="Rhea" id="RHEA:46608"/>
        <dbReference type="Rhea" id="RHEA-COMP:11060"/>
        <dbReference type="Rhea" id="RHEA-COMP:11605"/>
        <dbReference type="ChEBI" id="CHEBI:15378"/>
        <dbReference type="ChEBI" id="CHEBI:30013"/>
        <dbReference type="ChEBI" id="CHEBI:30616"/>
        <dbReference type="ChEBI" id="CHEBI:61977"/>
        <dbReference type="ChEBI" id="CHEBI:456216"/>
        <dbReference type="EC" id="2.7.11.1"/>
    </reaction>
</comment>
<evidence type="ECO:0000256" key="18">
    <source>
        <dbReference type="SAM" id="MobiDB-lite"/>
    </source>
</evidence>
<evidence type="ECO:0000313" key="22">
    <source>
        <dbReference type="Proteomes" id="UP001603857"/>
    </source>
</evidence>
<reference evidence="21 22" key="1">
    <citation type="submission" date="2024-08" db="EMBL/GenBank/DDBJ databases">
        <title>Insights into the chromosomal genome structure of Flemingia macrophylla.</title>
        <authorList>
            <person name="Ding Y."/>
            <person name="Zhao Y."/>
            <person name="Bi W."/>
            <person name="Wu M."/>
            <person name="Zhao G."/>
            <person name="Gong Y."/>
            <person name="Li W."/>
            <person name="Zhang P."/>
        </authorList>
    </citation>
    <scope>NUCLEOTIDE SEQUENCE [LARGE SCALE GENOMIC DNA]</scope>
    <source>
        <strain evidence="21">DYQJB</strain>
        <tissue evidence="21">Leaf</tissue>
    </source>
</reference>
<accession>A0ABD1M1C1</accession>
<dbReference type="SUPFAM" id="SSF56112">
    <property type="entry name" value="Protein kinase-like (PK-like)"/>
    <property type="match status" value="2"/>
</dbReference>
<evidence type="ECO:0000256" key="16">
    <source>
        <dbReference type="ARBA" id="ARBA00048679"/>
    </source>
</evidence>